<accession>A0A5B6WPA8</accession>
<proteinExistence type="predicted"/>
<dbReference type="Pfam" id="PF17921">
    <property type="entry name" value="Integrase_H2C2"/>
    <property type="match status" value="1"/>
</dbReference>
<dbReference type="Proteomes" id="UP000325315">
    <property type="component" value="Unassembled WGS sequence"/>
</dbReference>
<organism evidence="2 3">
    <name type="scientific">Gossypium australe</name>
    <dbReference type="NCBI Taxonomy" id="47621"/>
    <lineage>
        <taxon>Eukaryota</taxon>
        <taxon>Viridiplantae</taxon>
        <taxon>Streptophyta</taxon>
        <taxon>Embryophyta</taxon>
        <taxon>Tracheophyta</taxon>
        <taxon>Spermatophyta</taxon>
        <taxon>Magnoliopsida</taxon>
        <taxon>eudicotyledons</taxon>
        <taxon>Gunneridae</taxon>
        <taxon>Pentapetalae</taxon>
        <taxon>rosids</taxon>
        <taxon>malvids</taxon>
        <taxon>Malvales</taxon>
        <taxon>Malvaceae</taxon>
        <taxon>Malvoideae</taxon>
        <taxon>Gossypium</taxon>
    </lineage>
</organism>
<dbReference type="AlphaFoldDB" id="A0A5B6WPA8"/>
<dbReference type="PANTHER" id="PTHR45835:SF99">
    <property type="entry name" value="CHROMO DOMAIN-CONTAINING PROTEIN-RELATED"/>
    <property type="match status" value="1"/>
</dbReference>
<dbReference type="EMBL" id="SMMG02000002">
    <property type="protein sequence ID" value="KAA3483620.1"/>
    <property type="molecule type" value="Genomic_DNA"/>
</dbReference>
<reference evidence="3" key="1">
    <citation type="journal article" date="2019" name="Plant Biotechnol. J.">
        <title>Genome sequencing of the Australian wild diploid species Gossypium australe highlights disease resistance and delayed gland morphogenesis.</title>
        <authorList>
            <person name="Cai Y."/>
            <person name="Cai X."/>
            <person name="Wang Q."/>
            <person name="Wang P."/>
            <person name="Zhang Y."/>
            <person name="Cai C."/>
            <person name="Xu Y."/>
            <person name="Wang K."/>
            <person name="Zhou Z."/>
            <person name="Wang C."/>
            <person name="Geng S."/>
            <person name="Li B."/>
            <person name="Dong Q."/>
            <person name="Hou Y."/>
            <person name="Wang H."/>
            <person name="Ai P."/>
            <person name="Liu Z."/>
            <person name="Yi F."/>
            <person name="Sun M."/>
            <person name="An G."/>
            <person name="Cheng J."/>
            <person name="Zhang Y."/>
            <person name="Shi Q."/>
            <person name="Xie Y."/>
            <person name="Shi X."/>
            <person name="Chang Y."/>
            <person name="Huang F."/>
            <person name="Chen Y."/>
            <person name="Hong S."/>
            <person name="Mi L."/>
            <person name="Sun Q."/>
            <person name="Zhang L."/>
            <person name="Zhou B."/>
            <person name="Peng R."/>
            <person name="Zhang X."/>
            <person name="Liu F."/>
        </authorList>
    </citation>
    <scope>NUCLEOTIDE SEQUENCE [LARGE SCALE GENOMIC DNA]</scope>
    <source>
        <strain evidence="3">cv. PA1801</strain>
    </source>
</reference>
<dbReference type="Gene3D" id="1.10.340.70">
    <property type="match status" value="1"/>
</dbReference>
<name>A0A5B6WPA8_9ROSI</name>
<dbReference type="PANTHER" id="PTHR45835">
    <property type="entry name" value="YALI0A06105P"/>
    <property type="match status" value="1"/>
</dbReference>
<comment type="caution">
    <text evidence="2">The sequence shown here is derived from an EMBL/GenBank/DDBJ whole genome shotgun (WGS) entry which is preliminary data.</text>
</comment>
<dbReference type="OrthoDB" id="111931at2759"/>
<evidence type="ECO:0000313" key="2">
    <source>
        <dbReference type="EMBL" id="KAA3483620.1"/>
    </source>
</evidence>
<protein>
    <submittedName>
        <fullName evidence="2">DNA/RNA polymerases superfamily protein</fullName>
    </submittedName>
</protein>
<gene>
    <name evidence="2" type="ORF">EPI10_005779</name>
</gene>
<dbReference type="InterPro" id="IPR041588">
    <property type="entry name" value="Integrase_H2C2"/>
</dbReference>
<feature type="domain" description="Integrase zinc-binding" evidence="1">
    <location>
        <begin position="106"/>
        <end position="163"/>
    </location>
</feature>
<evidence type="ECO:0000313" key="3">
    <source>
        <dbReference type="Proteomes" id="UP000325315"/>
    </source>
</evidence>
<keyword evidence="3" id="KW-1185">Reference proteome</keyword>
<evidence type="ECO:0000259" key="1">
    <source>
        <dbReference type="Pfam" id="PF17921"/>
    </source>
</evidence>
<sequence length="223" mass="26309">MTRKELNLRLRKWVELLKDCDLIIDYHPGIANMVKSLFALKALNTRLTLERGGFILIELRQIFELQKNNSKLKLKHDLIKNGQTIKFSIDDDSKLYFRGLLCVPNDTTLKRDILSEAHSSAYLIQHGSTKMYRDLKQIYWWPGMKQEISEFVTKCLVCQQVKVKHQRWERVTVVFVSGLLLTPKKKYVIWVIIDRLTKSTHFIPVIRDYSLKRSVELYISEII</sequence>